<evidence type="ECO:0000313" key="6">
    <source>
        <dbReference type="Proteomes" id="UP000516046"/>
    </source>
</evidence>
<dbReference type="KEGG" id="caml:H6X83_13350"/>
<evidence type="ECO:0000313" key="5">
    <source>
        <dbReference type="EMBL" id="QNO19545.1"/>
    </source>
</evidence>
<organism evidence="5 6">
    <name type="scientific">Caproicibacterium amylolyticum</name>
    <dbReference type="NCBI Taxonomy" id="2766537"/>
    <lineage>
        <taxon>Bacteria</taxon>
        <taxon>Bacillati</taxon>
        <taxon>Bacillota</taxon>
        <taxon>Clostridia</taxon>
        <taxon>Eubacteriales</taxon>
        <taxon>Oscillospiraceae</taxon>
        <taxon>Caproicibacterium</taxon>
    </lineage>
</organism>
<dbReference type="AlphaFoldDB" id="A0A7G9WLI3"/>
<name>A0A7G9WLI3_9FIRM</name>
<dbReference type="GO" id="GO:0004596">
    <property type="term" value="F:protein-N-terminal amino-acid acetyltransferase activity"/>
    <property type="evidence" value="ECO:0007669"/>
    <property type="project" value="InterPro"/>
</dbReference>
<evidence type="ECO:0000259" key="4">
    <source>
        <dbReference type="PROSITE" id="PS51186"/>
    </source>
</evidence>
<dbReference type="Pfam" id="PF00583">
    <property type="entry name" value="Acetyltransf_1"/>
    <property type="match status" value="1"/>
</dbReference>
<evidence type="ECO:0000256" key="3">
    <source>
        <dbReference type="ARBA" id="ARBA00024025"/>
    </source>
</evidence>
<dbReference type="PANTHER" id="PTHR45896:SF1">
    <property type="entry name" value="N-ALPHA-ACETYLTRANSFERASE 30"/>
    <property type="match status" value="1"/>
</dbReference>
<dbReference type="Proteomes" id="UP000516046">
    <property type="component" value="Chromosome"/>
</dbReference>
<dbReference type="InterPro" id="IPR000182">
    <property type="entry name" value="GNAT_dom"/>
</dbReference>
<protein>
    <submittedName>
        <fullName evidence="5">GNAT family N-acetyltransferase</fullName>
    </submittedName>
</protein>
<keyword evidence="2" id="KW-0012">Acyltransferase</keyword>
<gene>
    <name evidence="5" type="ORF">H6X83_13350</name>
</gene>
<evidence type="ECO:0000256" key="1">
    <source>
        <dbReference type="ARBA" id="ARBA00022679"/>
    </source>
</evidence>
<dbReference type="PROSITE" id="PS51186">
    <property type="entry name" value="GNAT"/>
    <property type="match status" value="1"/>
</dbReference>
<accession>A0A7G9WLI3</accession>
<evidence type="ECO:0000256" key="2">
    <source>
        <dbReference type="ARBA" id="ARBA00023315"/>
    </source>
</evidence>
<reference evidence="5 6" key="1">
    <citation type="submission" date="2020-08" db="EMBL/GenBank/DDBJ databases">
        <authorList>
            <person name="Ren C."/>
            <person name="Gu Y."/>
            <person name="Xu Y."/>
        </authorList>
    </citation>
    <scope>NUCLEOTIDE SEQUENCE [LARGE SCALE GENOMIC DNA]</scope>
    <source>
        <strain evidence="5 6">LBM18003</strain>
    </source>
</reference>
<keyword evidence="6" id="KW-1185">Reference proteome</keyword>
<dbReference type="EMBL" id="CP060696">
    <property type="protein sequence ID" value="QNO19545.1"/>
    <property type="molecule type" value="Genomic_DNA"/>
</dbReference>
<dbReference type="GO" id="GO:0031417">
    <property type="term" value="C:NatC complex"/>
    <property type="evidence" value="ECO:0007669"/>
    <property type="project" value="TreeGrafter"/>
</dbReference>
<dbReference type="CDD" id="cd04301">
    <property type="entry name" value="NAT_SF"/>
    <property type="match status" value="1"/>
</dbReference>
<dbReference type="PANTHER" id="PTHR45896">
    <property type="entry name" value="N-ALPHA-ACETYLTRANSFERASE 30"/>
    <property type="match status" value="1"/>
</dbReference>
<dbReference type="InterPro" id="IPR044542">
    <property type="entry name" value="NAA30-like"/>
</dbReference>
<dbReference type="Gene3D" id="3.40.630.30">
    <property type="match status" value="1"/>
</dbReference>
<keyword evidence="1 5" id="KW-0808">Transferase</keyword>
<dbReference type="SUPFAM" id="SSF55729">
    <property type="entry name" value="Acyl-CoA N-acyltransferases (Nat)"/>
    <property type="match status" value="1"/>
</dbReference>
<feature type="domain" description="N-acetyltransferase" evidence="4">
    <location>
        <begin position="1"/>
        <end position="140"/>
    </location>
</feature>
<dbReference type="InterPro" id="IPR016181">
    <property type="entry name" value="Acyl_CoA_acyltransferase"/>
</dbReference>
<comment type="similarity">
    <text evidence="3">Belongs to the acetyltransferase family. MAK3 subfamily.</text>
</comment>
<proteinExistence type="inferred from homology"/>
<sequence>MTIADYNDVYNFWINTPGMGLNDIDDSRAGIEKYLERNPRTCFVAIEQNEIVGAILSGHDGRRGYIYHTAVSASMRKCGIGTALLSAAIKSLEAEGICKVALVVFSKNSIGNKFWEKRGFTVRKDLIYRNKAMVELKRIDT</sequence>